<organism evidence="1 2">
    <name type="scientific">Ameca splendens</name>
    <dbReference type="NCBI Taxonomy" id="208324"/>
    <lineage>
        <taxon>Eukaryota</taxon>
        <taxon>Metazoa</taxon>
        <taxon>Chordata</taxon>
        <taxon>Craniata</taxon>
        <taxon>Vertebrata</taxon>
        <taxon>Euteleostomi</taxon>
        <taxon>Actinopterygii</taxon>
        <taxon>Neopterygii</taxon>
        <taxon>Teleostei</taxon>
        <taxon>Neoteleostei</taxon>
        <taxon>Acanthomorphata</taxon>
        <taxon>Ovalentaria</taxon>
        <taxon>Atherinomorphae</taxon>
        <taxon>Cyprinodontiformes</taxon>
        <taxon>Goodeidae</taxon>
        <taxon>Ameca</taxon>
    </lineage>
</organism>
<accession>A0ABV0YJF1</accession>
<proteinExistence type="predicted"/>
<comment type="caution">
    <text evidence="1">The sequence shown here is derived from an EMBL/GenBank/DDBJ whole genome shotgun (WGS) entry which is preliminary data.</text>
</comment>
<protein>
    <submittedName>
        <fullName evidence="1">Uncharacterized protein</fullName>
    </submittedName>
</protein>
<evidence type="ECO:0000313" key="1">
    <source>
        <dbReference type="EMBL" id="MEQ2293846.1"/>
    </source>
</evidence>
<gene>
    <name evidence="1" type="ORF">AMECASPLE_037644</name>
</gene>
<evidence type="ECO:0000313" key="2">
    <source>
        <dbReference type="Proteomes" id="UP001469553"/>
    </source>
</evidence>
<sequence>MLAKGFLEEGQNPLQIFEATLHVVVHLENISVQGWAEAKRQDLDHNTFSASHQIGFGLSDFEPLDLFCRPAVQIKKLTALSWCPNATVWVGPAVQTLYTLLSHSNLQSNPTSS</sequence>
<dbReference type="EMBL" id="JAHRIP010034687">
    <property type="protein sequence ID" value="MEQ2293846.1"/>
    <property type="molecule type" value="Genomic_DNA"/>
</dbReference>
<name>A0ABV0YJF1_9TELE</name>
<dbReference type="Proteomes" id="UP001469553">
    <property type="component" value="Unassembled WGS sequence"/>
</dbReference>
<reference evidence="1 2" key="1">
    <citation type="submission" date="2021-06" db="EMBL/GenBank/DDBJ databases">
        <authorList>
            <person name="Palmer J.M."/>
        </authorList>
    </citation>
    <scope>NUCLEOTIDE SEQUENCE [LARGE SCALE GENOMIC DNA]</scope>
    <source>
        <strain evidence="1 2">AS_MEX2019</strain>
        <tissue evidence="1">Muscle</tissue>
    </source>
</reference>
<keyword evidence="2" id="KW-1185">Reference proteome</keyword>